<protein>
    <recommendedName>
        <fullName evidence="4">2-oxoglutarate dehydrogenase E1 component</fullName>
    </recommendedName>
    <alternativeName>
        <fullName evidence="7">Alpha-ketoglutarate dehydrogenase</fullName>
    </alternativeName>
</protein>
<sequence length="676" mass="72628">MNFETKPIDGSAALDTAFLERAWRSLNRVRRFDERVIELFNEGLVKGTAHSCVGQEAIAVGACAALEREDYIVSHHRGHGHCLAKGADLDGMMAELLGRDTGYCRGLGGSMHIADLELGILGANGVVGAGIGLGTGAALSAKIRRSGQVCLVFFGDGAANEGIFHEALNMASLWKLPVIYLCENNQFGLSTAMSESTAIDRIAKRAAGYSMPGETIDGNDVGAVHEATRRAVARARAGEGPSLIEALTWRWGDHSMRANLPRYRSAEDEDAWRARNDPLARVRRLLEERQVRPEALAAAVAEEDAAIERAVEAAKVAPEPTIDILDDAVAAPARLEGASEPGPKARSARTISYVEAIREAIDQAMEEDERVFVIGEDVGKIGGIFGCTRGLLDKFGPERLRDAPISENAIANAAVGAAITGLRPIAEVQIFDFVTLMMDAIVNQAAKFRFMLGGKPRVPLVIRGPQGGGIRLGAQHSQSLETWFTHIPGLVVLAPSTPYDAKGLLMAAIRDDNPVVFLEHKLLYVQGMGTVPAEPYAIPIGKAEIKREGRHATLVATMAMVMPALAAARELSREGIEVEVIDPRSLAPLDLDTIVASVRKTNRLVVAHEGWTRHGFGAEIAAAVTEAAFDHLDAPVARVGMRATPMPYNDTLERAVIPSQADIVAALRRVLYREEA</sequence>
<dbReference type="Proteomes" id="UP000600449">
    <property type="component" value="Unassembled WGS sequence"/>
</dbReference>
<dbReference type="InterPro" id="IPR033248">
    <property type="entry name" value="Transketolase_C"/>
</dbReference>
<proteinExistence type="predicted"/>
<evidence type="ECO:0000256" key="1">
    <source>
        <dbReference type="ARBA" id="ARBA00001964"/>
    </source>
</evidence>
<comment type="cofactor">
    <cofactor evidence="1">
        <name>thiamine diphosphate</name>
        <dbReference type="ChEBI" id="CHEBI:58937"/>
    </cofactor>
</comment>
<evidence type="ECO:0000313" key="9">
    <source>
        <dbReference type="EMBL" id="GGK20492.1"/>
    </source>
</evidence>
<dbReference type="InterPro" id="IPR005475">
    <property type="entry name" value="Transketolase-like_Pyr-bd"/>
</dbReference>
<dbReference type="CDD" id="cd02000">
    <property type="entry name" value="TPP_E1_PDC_ADC_BCADC"/>
    <property type="match status" value="1"/>
</dbReference>
<keyword evidence="6" id="KW-0786">Thiamine pyrophosphate</keyword>
<name>A0A917V2B6_9HYPH</name>
<evidence type="ECO:0000256" key="6">
    <source>
        <dbReference type="ARBA" id="ARBA00023052"/>
    </source>
</evidence>
<comment type="function">
    <text evidence="2">E1 component of the 2-oxoglutarate dehydrogenase (OGDH) complex which catalyzes the decarboxylation of 2-oxoglutarate, the first step in the conversion of 2-oxoglutarate to succinyl-CoA and CO(2).</text>
</comment>
<dbReference type="InterPro" id="IPR001017">
    <property type="entry name" value="DH_E1"/>
</dbReference>
<dbReference type="SUPFAM" id="SSF52518">
    <property type="entry name" value="Thiamin diphosphate-binding fold (THDP-binding)"/>
    <property type="match status" value="2"/>
</dbReference>
<evidence type="ECO:0000256" key="7">
    <source>
        <dbReference type="ARBA" id="ARBA00030680"/>
    </source>
</evidence>
<evidence type="ECO:0000259" key="8">
    <source>
        <dbReference type="SMART" id="SM00861"/>
    </source>
</evidence>
<evidence type="ECO:0000256" key="4">
    <source>
        <dbReference type="ARBA" id="ARBA00013321"/>
    </source>
</evidence>
<dbReference type="Pfam" id="PF00676">
    <property type="entry name" value="E1_dh"/>
    <property type="match status" value="1"/>
</dbReference>
<dbReference type="SMART" id="SM00861">
    <property type="entry name" value="Transket_pyr"/>
    <property type="match status" value="1"/>
</dbReference>
<organism evidence="9 10">
    <name type="scientific">Salinarimonas ramus</name>
    <dbReference type="NCBI Taxonomy" id="690164"/>
    <lineage>
        <taxon>Bacteria</taxon>
        <taxon>Pseudomonadati</taxon>
        <taxon>Pseudomonadota</taxon>
        <taxon>Alphaproteobacteria</taxon>
        <taxon>Hyphomicrobiales</taxon>
        <taxon>Salinarimonadaceae</taxon>
        <taxon>Salinarimonas</taxon>
    </lineage>
</organism>
<accession>A0A917V2B6</accession>
<comment type="caution">
    <text evidence="9">The sequence shown here is derived from an EMBL/GenBank/DDBJ whole genome shotgun (WGS) entry which is preliminary data.</text>
</comment>
<gene>
    <name evidence="9" type="primary">bkdA</name>
    <name evidence="9" type="ORF">GCM10011322_03940</name>
</gene>
<keyword evidence="10" id="KW-1185">Reference proteome</keyword>
<dbReference type="SUPFAM" id="SSF52922">
    <property type="entry name" value="TK C-terminal domain-like"/>
    <property type="match status" value="1"/>
</dbReference>
<dbReference type="Pfam" id="PF02780">
    <property type="entry name" value="Transketolase_C"/>
    <property type="match status" value="1"/>
</dbReference>
<dbReference type="GO" id="GO:0016624">
    <property type="term" value="F:oxidoreductase activity, acting on the aldehyde or oxo group of donors, disulfide as acceptor"/>
    <property type="evidence" value="ECO:0007669"/>
    <property type="project" value="InterPro"/>
</dbReference>
<dbReference type="RefSeq" id="WP_244645050.1">
    <property type="nucleotide sequence ID" value="NZ_BMMF01000001.1"/>
</dbReference>
<evidence type="ECO:0000256" key="5">
    <source>
        <dbReference type="ARBA" id="ARBA00023002"/>
    </source>
</evidence>
<keyword evidence="5" id="KW-0560">Oxidoreductase</keyword>
<evidence type="ECO:0000256" key="3">
    <source>
        <dbReference type="ARBA" id="ARBA00011301"/>
    </source>
</evidence>
<comment type="subunit">
    <text evidence="3">Homodimer. Part of the 2-oxoglutarate dehydrogenase (OGDH) complex composed of E1 (2-oxoglutarate dehydrogenase), E2 (dihydrolipoamide succinyltransferase) and E3 (dihydrolipoamide dehydrogenase); the complex contains multiple copies of the three enzymatic components (E1, E2 and E3).</text>
</comment>
<dbReference type="Gene3D" id="3.40.50.970">
    <property type="match status" value="2"/>
</dbReference>
<dbReference type="InterPro" id="IPR029061">
    <property type="entry name" value="THDP-binding"/>
</dbReference>
<evidence type="ECO:0000256" key="2">
    <source>
        <dbReference type="ARBA" id="ARBA00003906"/>
    </source>
</evidence>
<dbReference type="FunFam" id="3.40.50.920:FF:000001">
    <property type="entry name" value="Pyruvate dehydrogenase E1 beta subunit"/>
    <property type="match status" value="1"/>
</dbReference>
<dbReference type="CDD" id="cd07036">
    <property type="entry name" value="TPP_PYR_E1-PDHc-beta_like"/>
    <property type="match status" value="1"/>
</dbReference>
<dbReference type="PANTHER" id="PTHR43257">
    <property type="entry name" value="PYRUVATE DEHYDROGENASE E1 COMPONENT BETA SUBUNIT"/>
    <property type="match status" value="1"/>
</dbReference>
<dbReference type="FunFam" id="3.40.50.970:FF:000001">
    <property type="entry name" value="Pyruvate dehydrogenase E1 beta subunit"/>
    <property type="match status" value="1"/>
</dbReference>
<dbReference type="Pfam" id="PF02779">
    <property type="entry name" value="Transket_pyr"/>
    <property type="match status" value="1"/>
</dbReference>
<dbReference type="NCBIfam" id="NF006667">
    <property type="entry name" value="PRK09212.1"/>
    <property type="match status" value="1"/>
</dbReference>
<dbReference type="PANTHER" id="PTHR43257:SF2">
    <property type="entry name" value="PYRUVATE DEHYDROGENASE E1 COMPONENT SUBUNIT BETA"/>
    <property type="match status" value="1"/>
</dbReference>
<reference evidence="9 10" key="1">
    <citation type="journal article" date="2014" name="Int. J. Syst. Evol. Microbiol.">
        <title>Complete genome sequence of Corynebacterium casei LMG S-19264T (=DSM 44701T), isolated from a smear-ripened cheese.</title>
        <authorList>
            <consortium name="US DOE Joint Genome Institute (JGI-PGF)"/>
            <person name="Walter F."/>
            <person name="Albersmeier A."/>
            <person name="Kalinowski J."/>
            <person name="Ruckert C."/>
        </authorList>
    </citation>
    <scope>NUCLEOTIDE SEQUENCE [LARGE SCALE GENOMIC DNA]</scope>
    <source>
        <strain evidence="9 10">CGMCC 1.9161</strain>
    </source>
</reference>
<dbReference type="Gene3D" id="3.40.50.920">
    <property type="match status" value="1"/>
</dbReference>
<feature type="domain" description="Transketolase-like pyrimidine-binding" evidence="8">
    <location>
        <begin position="351"/>
        <end position="526"/>
    </location>
</feature>
<evidence type="ECO:0000313" key="10">
    <source>
        <dbReference type="Proteomes" id="UP000600449"/>
    </source>
</evidence>
<dbReference type="InterPro" id="IPR009014">
    <property type="entry name" value="Transketo_C/PFOR_II"/>
</dbReference>
<dbReference type="EMBL" id="BMMF01000001">
    <property type="protein sequence ID" value="GGK20492.1"/>
    <property type="molecule type" value="Genomic_DNA"/>
</dbReference>
<dbReference type="AlphaFoldDB" id="A0A917V2B6"/>